<dbReference type="InterPro" id="IPR011989">
    <property type="entry name" value="ARM-like"/>
</dbReference>
<dbReference type="Gene3D" id="1.25.10.10">
    <property type="entry name" value="Leucine-rich Repeat Variant"/>
    <property type="match status" value="1"/>
</dbReference>
<dbReference type="Proteomes" id="UP000008385">
    <property type="component" value="Chromosome"/>
</dbReference>
<sequence>MGSSSLSDPYLIAAFWAGVVATALVLLVCLLIVGLRLASRRREARWQRFVALWRPALLSVVAAEDAGLPLPPLRRRDGEHFLRLWLYLQESLRGGAADQLNEVALRLQVPDMAQRMLSRGSRPGQLLATLALGSLRHRPAWEALLRTAGRPLPLLSVNAARALVQIDPLAAAQQLMPLILSRHDWDTSRVASFLAGGRQAFWLLLVKVLPSLPPPEALRGLRLAEALRLQLPPRVLRTLLDPRRRPEVIWAALPLAHDDQALQAVRPLLAHPTWQVRQQATTTLARLAGPDDVPALAALLEDGRFEVRLAAARGLAALPFLRPDDLRQLQLQRPGGRDVVRHVLADLEAAA</sequence>
<proteinExistence type="predicted"/>
<dbReference type="AlphaFoldDB" id="F5Y0M6"/>
<keyword evidence="1" id="KW-1133">Transmembrane helix</keyword>
<dbReference type="RefSeq" id="WP_013901664.1">
    <property type="nucleotide sequence ID" value="NC_015677.1"/>
</dbReference>
<protein>
    <recommendedName>
        <fullName evidence="4">HEAT repeat domain-containing protein</fullName>
    </recommendedName>
</protein>
<evidence type="ECO:0000313" key="3">
    <source>
        <dbReference type="Proteomes" id="UP000008385"/>
    </source>
</evidence>
<dbReference type="PATRIC" id="fig|365046.3.peg.2390"/>
<dbReference type="SUPFAM" id="SSF48371">
    <property type="entry name" value="ARM repeat"/>
    <property type="match status" value="1"/>
</dbReference>
<keyword evidence="1" id="KW-0812">Transmembrane</keyword>
<accession>F5Y0M6</accession>
<evidence type="ECO:0000313" key="2">
    <source>
        <dbReference type="EMBL" id="AEG93432.1"/>
    </source>
</evidence>
<keyword evidence="1" id="KW-0472">Membrane</keyword>
<dbReference type="Pfam" id="PF13646">
    <property type="entry name" value="HEAT_2"/>
    <property type="match status" value="1"/>
</dbReference>
<dbReference type="OrthoDB" id="9801841at2"/>
<reference evidence="2 3" key="2">
    <citation type="journal article" date="2011" name="PLoS ONE">
        <title>The Cyst-Dividing Bacterium Ramlibacter tataouinensis TTB310 Genome Reveals a Well-Stocked Toolbox for Adaptation to a Desert Environment.</title>
        <authorList>
            <person name="De Luca G."/>
            <person name="Barakat M."/>
            <person name="Ortet P."/>
            <person name="Fochesato S."/>
            <person name="Jourlin-Castelli C."/>
            <person name="Ansaldi M."/>
            <person name="Py B."/>
            <person name="Fichant G."/>
            <person name="Coutinho P.M."/>
            <person name="Voulhoux R."/>
            <person name="Bastien O."/>
            <person name="Marechal E."/>
            <person name="Henrissat B."/>
            <person name="Quentin Y."/>
            <person name="Noirot P."/>
            <person name="Filloux A."/>
            <person name="Mejean V."/>
            <person name="Dubow M.S."/>
            <person name="Barras F."/>
            <person name="Barbe V."/>
            <person name="Weissenbach J."/>
            <person name="Mihalcescu I."/>
            <person name="Vermeglio A."/>
            <person name="Achouak W."/>
            <person name="Heulin T."/>
        </authorList>
    </citation>
    <scope>NUCLEOTIDE SEQUENCE [LARGE SCALE GENOMIC DNA]</scope>
    <source>
        <strain evidence="3">ATCC BAA-407 / DSM 14655 / LMG 21543 / TTB310</strain>
    </source>
</reference>
<keyword evidence="3" id="KW-1185">Reference proteome</keyword>
<reference evidence="3" key="1">
    <citation type="submission" date="2006-01" db="EMBL/GenBank/DDBJ databases">
        <title>Genome of the cyst-dividing bacterium Ramlibacter tataouinensis.</title>
        <authorList>
            <person name="Barakat M."/>
            <person name="Ortet P."/>
            <person name="De Luca G."/>
            <person name="Jourlin-Castelli C."/>
            <person name="Ansaldi M."/>
            <person name="Py B."/>
            <person name="Fichant G."/>
            <person name="Coutinho P."/>
            <person name="Voulhoux R."/>
            <person name="Bastien O."/>
            <person name="Roy S."/>
            <person name="Marechal E."/>
            <person name="Henrissat B."/>
            <person name="Quentin Y."/>
            <person name="Noirot P."/>
            <person name="Filloux A."/>
            <person name="Mejean V."/>
            <person name="DuBow M."/>
            <person name="Barras F."/>
            <person name="Heulin T."/>
        </authorList>
    </citation>
    <scope>NUCLEOTIDE SEQUENCE [LARGE SCALE GENOMIC DNA]</scope>
    <source>
        <strain evidence="3">ATCC BAA-407 / DSM 14655 / LMG 21543 / TTB310</strain>
    </source>
</reference>
<name>F5Y0M6_RAMTT</name>
<dbReference type="EMBL" id="CP000245">
    <property type="protein sequence ID" value="AEG93432.1"/>
    <property type="molecule type" value="Genomic_DNA"/>
</dbReference>
<gene>
    <name evidence="2" type="ordered locus">Rta_23340</name>
</gene>
<dbReference type="STRING" id="365046.Rta_23340"/>
<evidence type="ECO:0000256" key="1">
    <source>
        <dbReference type="SAM" id="Phobius"/>
    </source>
</evidence>
<organism evidence="2 3">
    <name type="scientific">Ramlibacter tataouinensis (strain ATCC BAA-407 / DSM 14655 / LMG 21543 / TTB310)</name>
    <dbReference type="NCBI Taxonomy" id="365046"/>
    <lineage>
        <taxon>Bacteria</taxon>
        <taxon>Pseudomonadati</taxon>
        <taxon>Pseudomonadota</taxon>
        <taxon>Betaproteobacteria</taxon>
        <taxon>Burkholderiales</taxon>
        <taxon>Comamonadaceae</taxon>
        <taxon>Ramlibacter</taxon>
    </lineage>
</organism>
<evidence type="ECO:0008006" key="4">
    <source>
        <dbReference type="Google" id="ProtNLM"/>
    </source>
</evidence>
<feature type="transmembrane region" description="Helical" evidence="1">
    <location>
        <begin position="12"/>
        <end position="38"/>
    </location>
</feature>
<dbReference type="HOGENOM" id="CLU_065813_0_0_4"/>
<dbReference type="InterPro" id="IPR016024">
    <property type="entry name" value="ARM-type_fold"/>
</dbReference>
<dbReference type="eggNOG" id="COG1413">
    <property type="taxonomic scope" value="Bacteria"/>
</dbReference>
<dbReference type="KEGG" id="rta:Rta_23340"/>